<dbReference type="SUPFAM" id="SSF48403">
    <property type="entry name" value="Ankyrin repeat"/>
    <property type="match status" value="2"/>
</dbReference>
<name>A0A6H5J2A4_9HYME</name>
<evidence type="ECO:0000256" key="2">
    <source>
        <dbReference type="ARBA" id="ARBA00023043"/>
    </source>
</evidence>
<feature type="repeat" description="ANK" evidence="3">
    <location>
        <begin position="838"/>
        <end position="865"/>
    </location>
</feature>
<organism evidence="4 5">
    <name type="scientific">Trichogramma brassicae</name>
    <dbReference type="NCBI Taxonomy" id="86971"/>
    <lineage>
        <taxon>Eukaryota</taxon>
        <taxon>Metazoa</taxon>
        <taxon>Ecdysozoa</taxon>
        <taxon>Arthropoda</taxon>
        <taxon>Hexapoda</taxon>
        <taxon>Insecta</taxon>
        <taxon>Pterygota</taxon>
        <taxon>Neoptera</taxon>
        <taxon>Endopterygota</taxon>
        <taxon>Hymenoptera</taxon>
        <taxon>Apocrita</taxon>
        <taxon>Proctotrupomorpha</taxon>
        <taxon>Chalcidoidea</taxon>
        <taxon>Trichogrammatidae</taxon>
        <taxon>Trichogramma</taxon>
    </lineage>
</organism>
<gene>
    <name evidence="4" type="ORF">TBRA_LOCUS15826</name>
</gene>
<dbReference type="Gene3D" id="1.25.40.20">
    <property type="entry name" value="Ankyrin repeat-containing domain"/>
    <property type="match status" value="6"/>
</dbReference>
<protein>
    <submittedName>
        <fullName evidence="4">Uncharacterized protein</fullName>
    </submittedName>
</protein>
<dbReference type="OrthoDB" id="6362414at2759"/>
<feature type="repeat" description="ANK" evidence="3">
    <location>
        <begin position="663"/>
        <end position="695"/>
    </location>
</feature>
<evidence type="ECO:0000256" key="1">
    <source>
        <dbReference type="ARBA" id="ARBA00022737"/>
    </source>
</evidence>
<dbReference type="SMART" id="SM00248">
    <property type="entry name" value="ANK"/>
    <property type="match status" value="11"/>
</dbReference>
<sequence length="1023" mass="118021">MKWLLVDYVKDPWCKYSTVHEFISFVVRTGYIDEPDLDEDGKPLQQRTTPVHHAAKDENRFVFPDLFKIYNRFDVNYVDKDGYTHFHAACQFGCDDVVEKFLELGQDPNCIAPKSIDPPLHLALKNKHKKVIQLLLRHGADPNSTNTGRLTPLDIFCKDMFHPRNIVVEFAEIFFEIDKNDDHRRQPLKVDIQDRSGKAPLHNALSFGVKRLVRLLLKYGANPNLANNDGSKLAPVDIFSKTNCSLPTLRKYSDKKKHRFEQFDDVDEWGQTPLHYALLQGKKGRTRSLLRRGANPNFPNADGSTPLHIICTRVEYDVGTLAELFFEVNDEKRQTVHIDAVDKLGRTPLQWAVANLLTPVVVILLERGVDLTKFVFPNETYFAVPYRRYVENDVGHFVHELASDPLVIVECLKKKGFEIGLSDALIIMKFCHRIGTIRTISELYSELFCGKDDDNRHCEACKTDDDYSDDNYYYYYQIGEDTEGSWNDYDSDDACQEDLELLKGLRGKVNWEIEEERRELLRELYPLIQKWRGRLPNLRDIFRKEEIDWLLMESVRNMRDPDLISRGGQFIDFVTRTGYRDKPEVDENDKPLLHNTTPVHYAAKSGYTIVIPLLFKIYTSLDANYIDESGLTHFHAACMADCENVVEKFLQLGQDPNFFEPKTGDSPLHLALAGHSRYVTRLLLKNGADPNSINNEGSTPLHVCQSYSADDMLEIFFMIIDDIQQTVQVDARDKLGRTPLELAVANFQPHAVDLLLNHGADLSNFVFPVENHIVEALKPLRCRIVVGKWRDPNWANADESTPLHIICMRRNDDGLANTSFRITDEIDQLVPVNVRDKSGWTPLQLAVANLLPNVVDVLFDRGADLADFVFPTASVMDTSLKGLESKERKLQIAPLITFIVERLEKRGYKLDRNDAMTIMTFFATHGLFNKPDNLQQFWYDDENFMMKAEFIKINPDLSLTDLIRLRPKEAEKLITYTDYFYFLRGYFNRALHNQTTKACIAYLHEIMSRGFFRRWGLEFLLML</sequence>
<evidence type="ECO:0000313" key="4">
    <source>
        <dbReference type="EMBL" id="CAB0044238.1"/>
    </source>
</evidence>
<keyword evidence="1" id="KW-0677">Repeat</keyword>
<feature type="repeat" description="ANK" evidence="3">
    <location>
        <begin position="344"/>
        <end position="371"/>
    </location>
</feature>
<dbReference type="EMBL" id="CADCXV010001416">
    <property type="protein sequence ID" value="CAB0044238.1"/>
    <property type="molecule type" value="Genomic_DNA"/>
</dbReference>
<feature type="repeat" description="ANK" evidence="3">
    <location>
        <begin position="735"/>
        <end position="763"/>
    </location>
</feature>
<dbReference type="InterPro" id="IPR002110">
    <property type="entry name" value="Ankyrin_rpt"/>
</dbReference>
<feature type="repeat" description="ANK" evidence="3">
    <location>
        <begin position="196"/>
        <end position="228"/>
    </location>
</feature>
<proteinExistence type="predicted"/>
<reference evidence="4 5" key="1">
    <citation type="submission" date="2020-02" db="EMBL/GenBank/DDBJ databases">
        <authorList>
            <person name="Ferguson B K."/>
        </authorList>
    </citation>
    <scope>NUCLEOTIDE SEQUENCE [LARGE SCALE GENOMIC DNA]</scope>
</reference>
<dbReference type="Proteomes" id="UP000479190">
    <property type="component" value="Unassembled WGS sequence"/>
</dbReference>
<keyword evidence="2 3" id="KW-0040">ANK repeat</keyword>
<dbReference type="PROSITE" id="PS50297">
    <property type="entry name" value="ANK_REP_REGION"/>
    <property type="match status" value="7"/>
</dbReference>
<feature type="repeat" description="ANK" evidence="3">
    <location>
        <begin position="119"/>
        <end position="147"/>
    </location>
</feature>
<feature type="repeat" description="ANK" evidence="3">
    <location>
        <begin position="269"/>
        <end position="301"/>
    </location>
</feature>
<dbReference type="Pfam" id="PF12796">
    <property type="entry name" value="Ank_2"/>
    <property type="match status" value="5"/>
</dbReference>
<dbReference type="PANTHER" id="PTHR24198:SF165">
    <property type="entry name" value="ANKYRIN REPEAT-CONTAINING PROTEIN-RELATED"/>
    <property type="match status" value="1"/>
</dbReference>
<evidence type="ECO:0000256" key="3">
    <source>
        <dbReference type="PROSITE-ProRule" id="PRU00023"/>
    </source>
</evidence>
<dbReference type="InterPro" id="IPR036770">
    <property type="entry name" value="Ankyrin_rpt-contain_sf"/>
</dbReference>
<accession>A0A6H5J2A4</accession>
<keyword evidence="5" id="KW-1185">Reference proteome</keyword>
<evidence type="ECO:0000313" key="5">
    <source>
        <dbReference type="Proteomes" id="UP000479190"/>
    </source>
</evidence>
<dbReference type="PANTHER" id="PTHR24198">
    <property type="entry name" value="ANKYRIN REPEAT AND PROTEIN KINASE DOMAIN-CONTAINING PROTEIN"/>
    <property type="match status" value="1"/>
</dbReference>
<dbReference type="AlphaFoldDB" id="A0A6H5J2A4"/>
<dbReference type="PROSITE" id="PS50088">
    <property type="entry name" value="ANK_REPEAT"/>
    <property type="match status" value="7"/>
</dbReference>